<dbReference type="InterPro" id="IPR002716">
    <property type="entry name" value="PIN_dom"/>
</dbReference>
<evidence type="ECO:0000259" key="1">
    <source>
        <dbReference type="SMART" id="SM00670"/>
    </source>
</evidence>
<dbReference type="EMBL" id="BART01027191">
    <property type="protein sequence ID" value="GAG90870.1"/>
    <property type="molecule type" value="Genomic_DNA"/>
</dbReference>
<dbReference type="InterPro" id="IPR002850">
    <property type="entry name" value="PIN_toxin-like"/>
</dbReference>
<protein>
    <recommendedName>
        <fullName evidence="1">PIN domain-containing protein</fullName>
    </recommendedName>
</protein>
<organism evidence="2">
    <name type="scientific">marine sediment metagenome</name>
    <dbReference type="NCBI Taxonomy" id="412755"/>
    <lineage>
        <taxon>unclassified sequences</taxon>
        <taxon>metagenomes</taxon>
        <taxon>ecological metagenomes</taxon>
    </lineage>
</organism>
<comment type="caution">
    <text evidence="2">The sequence shown here is derived from an EMBL/GenBank/DDBJ whole genome shotgun (WGS) entry which is preliminary data.</text>
</comment>
<feature type="domain" description="PIN" evidence="1">
    <location>
        <begin position="1"/>
        <end position="109"/>
    </location>
</feature>
<dbReference type="Pfam" id="PF13470">
    <property type="entry name" value="PIN_3"/>
    <property type="match status" value="1"/>
</dbReference>
<dbReference type="PANTHER" id="PTHR34610:SF3">
    <property type="entry name" value="SSL7007 PROTEIN"/>
    <property type="match status" value="1"/>
</dbReference>
<accession>X1B6Z0</accession>
<dbReference type="PANTHER" id="PTHR34610">
    <property type="entry name" value="SSL7007 PROTEIN"/>
    <property type="match status" value="1"/>
</dbReference>
<dbReference type="NCBIfam" id="TIGR00305">
    <property type="entry name" value="putative toxin-antitoxin system toxin component, PIN family"/>
    <property type="match status" value="1"/>
</dbReference>
<feature type="non-terminal residue" evidence="2">
    <location>
        <position position="1"/>
    </location>
</feature>
<sequence>VIDTSIFIASFWEGRSRTAVELWKKGKITLCVSEAILKEYLKIIPRFNRLNKEAGELLSLFKARKNIKMVTPSKGFKVIKEDPADNKFLECAVEAKAEYIISADSHLRNLRKYEGVRIVSSGSFLKEQ</sequence>
<evidence type="ECO:0000313" key="2">
    <source>
        <dbReference type="EMBL" id="GAG90870.1"/>
    </source>
</evidence>
<dbReference type="Gene3D" id="3.40.50.1010">
    <property type="entry name" value="5'-nuclease"/>
    <property type="match status" value="1"/>
</dbReference>
<dbReference type="AlphaFoldDB" id="X1B6Z0"/>
<reference evidence="2" key="1">
    <citation type="journal article" date="2014" name="Front. Microbiol.">
        <title>High frequency of phylogenetically diverse reductive dehalogenase-homologous genes in deep subseafloor sedimentary metagenomes.</title>
        <authorList>
            <person name="Kawai M."/>
            <person name="Futagami T."/>
            <person name="Toyoda A."/>
            <person name="Takaki Y."/>
            <person name="Nishi S."/>
            <person name="Hori S."/>
            <person name="Arai W."/>
            <person name="Tsubouchi T."/>
            <person name="Morono Y."/>
            <person name="Uchiyama I."/>
            <person name="Ito T."/>
            <person name="Fujiyama A."/>
            <person name="Inagaki F."/>
            <person name="Takami H."/>
        </authorList>
    </citation>
    <scope>NUCLEOTIDE SEQUENCE</scope>
    <source>
        <strain evidence="2">Expedition CK06-06</strain>
    </source>
</reference>
<dbReference type="SMART" id="SM00670">
    <property type="entry name" value="PINc"/>
    <property type="match status" value="1"/>
</dbReference>
<gene>
    <name evidence="2" type="ORF">S01H4_48267</name>
</gene>
<dbReference type="InterPro" id="IPR029060">
    <property type="entry name" value="PIN-like_dom_sf"/>
</dbReference>
<proteinExistence type="predicted"/>
<dbReference type="SUPFAM" id="SSF88723">
    <property type="entry name" value="PIN domain-like"/>
    <property type="match status" value="1"/>
</dbReference>
<name>X1B6Z0_9ZZZZ</name>